<dbReference type="RefSeq" id="XP_033599393.1">
    <property type="nucleotide sequence ID" value="XM_033745577.1"/>
</dbReference>
<gene>
    <name evidence="2" type="ORF">EJ05DRAFT_486951</name>
</gene>
<evidence type="ECO:0000256" key="1">
    <source>
        <dbReference type="SAM" id="SignalP"/>
    </source>
</evidence>
<keyword evidence="1" id="KW-0732">Signal</keyword>
<sequence>MKFSLIIPAMAAISSVLALPTGTFGGSANAGVSAGLGGITGGASGQVGGQFTIPSAINFGAGITVEACEASIQAWLQAKGLCEVDGSIGAKAQAYLNGVLHGQTGLEGLFGMAAGINLGGQVGASVDPNTQLITSAIQGLLSGTFKFTADMSGDLFNAAIKGWLQAAGLCEADGSIGATAEAYINAFLNGATAFEGLFGITEGIKLGTEIVGQVEGIASDVLKGNVSGVLSKSISIGGEVASEFASEALKFLSPFLGAIGLKN</sequence>
<name>A0A6A6W224_9PEZI</name>
<evidence type="ECO:0000313" key="2">
    <source>
        <dbReference type="EMBL" id="KAF2756942.1"/>
    </source>
</evidence>
<dbReference type="GeneID" id="54486631"/>
<keyword evidence="3" id="KW-1185">Reference proteome</keyword>
<dbReference type="Proteomes" id="UP000799437">
    <property type="component" value="Unassembled WGS sequence"/>
</dbReference>
<protein>
    <submittedName>
        <fullName evidence="2">Uncharacterized protein</fullName>
    </submittedName>
</protein>
<feature type="signal peptide" evidence="1">
    <location>
        <begin position="1"/>
        <end position="18"/>
    </location>
</feature>
<dbReference type="AlphaFoldDB" id="A0A6A6W224"/>
<evidence type="ECO:0000313" key="3">
    <source>
        <dbReference type="Proteomes" id="UP000799437"/>
    </source>
</evidence>
<proteinExistence type="predicted"/>
<accession>A0A6A6W224</accession>
<organism evidence="2 3">
    <name type="scientific">Pseudovirgaria hyperparasitica</name>
    <dbReference type="NCBI Taxonomy" id="470096"/>
    <lineage>
        <taxon>Eukaryota</taxon>
        <taxon>Fungi</taxon>
        <taxon>Dikarya</taxon>
        <taxon>Ascomycota</taxon>
        <taxon>Pezizomycotina</taxon>
        <taxon>Dothideomycetes</taxon>
        <taxon>Dothideomycetes incertae sedis</taxon>
        <taxon>Acrospermales</taxon>
        <taxon>Acrospermaceae</taxon>
        <taxon>Pseudovirgaria</taxon>
    </lineage>
</organism>
<reference evidence="2" key="1">
    <citation type="journal article" date="2020" name="Stud. Mycol.">
        <title>101 Dothideomycetes genomes: a test case for predicting lifestyles and emergence of pathogens.</title>
        <authorList>
            <person name="Haridas S."/>
            <person name="Albert R."/>
            <person name="Binder M."/>
            <person name="Bloem J."/>
            <person name="Labutti K."/>
            <person name="Salamov A."/>
            <person name="Andreopoulos B."/>
            <person name="Baker S."/>
            <person name="Barry K."/>
            <person name="Bills G."/>
            <person name="Bluhm B."/>
            <person name="Cannon C."/>
            <person name="Castanera R."/>
            <person name="Culley D."/>
            <person name="Daum C."/>
            <person name="Ezra D."/>
            <person name="Gonzalez J."/>
            <person name="Henrissat B."/>
            <person name="Kuo A."/>
            <person name="Liang C."/>
            <person name="Lipzen A."/>
            <person name="Lutzoni F."/>
            <person name="Magnuson J."/>
            <person name="Mondo S."/>
            <person name="Nolan M."/>
            <person name="Ohm R."/>
            <person name="Pangilinan J."/>
            <person name="Park H.-J."/>
            <person name="Ramirez L."/>
            <person name="Alfaro M."/>
            <person name="Sun H."/>
            <person name="Tritt A."/>
            <person name="Yoshinaga Y."/>
            <person name="Zwiers L.-H."/>
            <person name="Turgeon B."/>
            <person name="Goodwin S."/>
            <person name="Spatafora J."/>
            <person name="Crous P."/>
            <person name="Grigoriev I."/>
        </authorList>
    </citation>
    <scope>NUCLEOTIDE SEQUENCE</scope>
    <source>
        <strain evidence="2">CBS 121739</strain>
    </source>
</reference>
<feature type="chain" id="PRO_5025651735" evidence="1">
    <location>
        <begin position="19"/>
        <end position="263"/>
    </location>
</feature>
<dbReference type="EMBL" id="ML996574">
    <property type="protein sequence ID" value="KAF2756942.1"/>
    <property type="molecule type" value="Genomic_DNA"/>
</dbReference>